<dbReference type="InterPro" id="IPR020003">
    <property type="entry name" value="ATPase_a/bsu_AS"/>
</dbReference>
<dbReference type="InterPro" id="IPR022879">
    <property type="entry name" value="V-ATPase_su_B/beta"/>
</dbReference>
<evidence type="ECO:0000256" key="7">
    <source>
        <dbReference type="SAM" id="MobiDB-lite"/>
    </source>
</evidence>
<dbReference type="GO" id="GO:0005774">
    <property type="term" value="C:vacuolar membrane"/>
    <property type="evidence" value="ECO:0007669"/>
    <property type="project" value="UniProtKB-SubCell"/>
</dbReference>
<dbReference type="InterPro" id="IPR005723">
    <property type="entry name" value="ATPase_V1-cplx_bsu"/>
</dbReference>
<evidence type="ECO:0000313" key="12">
    <source>
        <dbReference type="Proteomes" id="UP001358417"/>
    </source>
</evidence>
<dbReference type="PANTHER" id="PTHR43389">
    <property type="entry name" value="V-TYPE PROTON ATPASE SUBUNIT B"/>
    <property type="match status" value="1"/>
</dbReference>
<feature type="domain" description="ATP synthase A/B type C-terminal" evidence="10">
    <location>
        <begin position="375"/>
        <end position="474"/>
    </location>
</feature>
<feature type="domain" description="ATPase F1/V1/A1 complex alpha/beta subunit nucleotide-binding" evidence="8">
    <location>
        <begin position="143"/>
        <end position="369"/>
    </location>
</feature>
<dbReference type="Pfam" id="PF22919">
    <property type="entry name" value="ATP-synt_VA_C"/>
    <property type="match status" value="1"/>
</dbReference>
<dbReference type="Pfam" id="PF00006">
    <property type="entry name" value="ATP-synt_ab"/>
    <property type="match status" value="1"/>
</dbReference>
<dbReference type="GO" id="GO:0033180">
    <property type="term" value="C:proton-transporting V-type ATPase, V1 domain"/>
    <property type="evidence" value="ECO:0007669"/>
    <property type="project" value="InterPro"/>
</dbReference>
<dbReference type="NCBIfam" id="NF003235">
    <property type="entry name" value="PRK04196.1"/>
    <property type="match status" value="1"/>
</dbReference>
<evidence type="ECO:0000256" key="1">
    <source>
        <dbReference type="ARBA" id="ARBA00008936"/>
    </source>
</evidence>
<feature type="region of interest" description="Disordered" evidence="7">
    <location>
        <begin position="479"/>
        <end position="511"/>
    </location>
</feature>
<feature type="domain" description="ATPase F1/V1/A1 complex alpha/beta subunit N-terminal" evidence="9">
    <location>
        <begin position="23"/>
        <end position="86"/>
    </location>
</feature>
<dbReference type="Proteomes" id="UP001358417">
    <property type="component" value="Unassembled WGS sequence"/>
</dbReference>
<comment type="similarity">
    <text evidence="1 6">Belongs to the ATPase alpha/beta chains family.</text>
</comment>
<dbReference type="PIRSF" id="PIRSF039114">
    <property type="entry name" value="V-ATPsynth_beta/V-ATPase_B"/>
    <property type="match status" value="1"/>
</dbReference>
<keyword evidence="3 6" id="KW-0375">Hydrogen ion transport</keyword>
<comment type="caution">
    <text evidence="11">The sequence shown here is derived from an EMBL/GenBank/DDBJ whole genome shotgun (WGS) entry which is preliminary data.</text>
</comment>
<dbReference type="SUPFAM" id="SSF52540">
    <property type="entry name" value="P-loop containing nucleoside triphosphate hydrolases"/>
    <property type="match status" value="1"/>
</dbReference>
<dbReference type="InterPro" id="IPR055190">
    <property type="entry name" value="ATP-synt_VA_C"/>
</dbReference>
<keyword evidence="4 6" id="KW-0406">Ion transport</keyword>
<dbReference type="CDD" id="cd18118">
    <property type="entry name" value="ATP-synt_V_A-type_beta_N"/>
    <property type="match status" value="1"/>
</dbReference>
<comment type="subunit">
    <text evidence="6">V-ATPase is a heteromultimeric enzyme composed of a peripheral catalytic V1 complex attached to an integral membrane V0 proton pore complex.</text>
</comment>
<gene>
    <name evidence="11" type="primary">VMA2</name>
    <name evidence="11" type="ORF">LTR84_004977</name>
</gene>
<evidence type="ECO:0000256" key="4">
    <source>
        <dbReference type="ARBA" id="ARBA00023065"/>
    </source>
</evidence>
<evidence type="ECO:0000259" key="9">
    <source>
        <dbReference type="Pfam" id="PF02874"/>
    </source>
</evidence>
<dbReference type="AlphaFoldDB" id="A0AAV9NNG8"/>
<dbReference type="EMBL" id="JAVRRD010000002">
    <property type="protein sequence ID" value="KAK5062901.1"/>
    <property type="molecule type" value="Genomic_DNA"/>
</dbReference>
<dbReference type="GO" id="GO:0046034">
    <property type="term" value="P:ATP metabolic process"/>
    <property type="evidence" value="ECO:0007669"/>
    <property type="project" value="InterPro"/>
</dbReference>
<dbReference type="GO" id="GO:0007035">
    <property type="term" value="P:vacuolar acidification"/>
    <property type="evidence" value="ECO:0007669"/>
    <property type="project" value="TreeGrafter"/>
</dbReference>
<dbReference type="PANTHER" id="PTHR43389:SF4">
    <property type="entry name" value="V-TYPE PROTON ATPASE SUBUNIT B"/>
    <property type="match status" value="1"/>
</dbReference>
<dbReference type="PROSITE" id="PS00152">
    <property type="entry name" value="ATPASE_ALPHA_BETA"/>
    <property type="match status" value="1"/>
</dbReference>
<evidence type="ECO:0000256" key="5">
    <source>
        <dbReference type="ARBA" id="ARBA00029427"/>
    </source>
</evidence>
<dbReference type="Pfam" id="PF02874">
    <property type="entry name" value="ATP-synt_ab_N"/>
    <property type="match status" value="1"/>
</dbReference>
<dbReference type="InterPro" id="IPR000194">
    <property type="entry name" value="ATPase_F1/V1/A1_a/bsu_nucl-bd"/>
</dbReference>
<dbReference type="RefSeq" id="XP_064711173.1">
    <property type="nucleotide sequence ID" value="XM_064848549.1"/>
</dbReference>
<dbReference type="GO" id="GO:0005524">
    <property type="term" value="F:ATP binding"/>
    <property type="evidence" value="ECO:0007669"/>
    <property type="project" value="InterPro"/>
</dbReference>
<sequence>MAELDHRMASIKPRLKYNTIGGVNGPLVILDNVKFPRYNEIVSLTLPDGSERAGQVLEARGSRAVVQVFEGTTGIDVKKTKVEFTGHNLKIGVSEDMLGRVFDGSGRAIDKGPKVLAEDYLDINGSPINPYSRVYPEEMISTGISAIDAMNSVARGQKIPIFSAAGLPHNEIAAQICRQAGLVKVTKGVHDDHEDNFSIVFAAMGVNMETARFFTRDFEENGSMERVTLFLNLASDPTIERIITPRLALTTAEYYAYQLEKHVLVILTDLSAYCDALREVSAAREEVPGRRGYPGYMYTDLSTIYERAGRVEGRNGSITQIPILTMPNDDITHPIPDLTGYITEGQIFVDRQLDNKGIYPPINVLPSLSRLMKSAIGEGLTRKDHGDVSNQLYAKYAIGRDAAAMKAVVGEEALSAEDKLSLEFLERFEKQFISQSPYDKRTIFESLDIGWNLLRIFPKELLNRVNPKLLDEFYARKGHAKKEKAGNKDTRDNEGGDRQVNGDGEPNLLDD</sequence>
<dbReference type="CDD" id="cd18112">
    <property type="entry name" value="ATP-synt_V_A-type_beta_C"/>
    <property type="match status" value="1"/>
</dbReference>
<dbReference type="NCBIfam" id="TIGR01040">
    <property type="entry name" value="V-ATPase_V1_B"/>
    <property type="match status" value="1"/>
</dbReference>
<keyword evidence="12" id="KW-1185">Reference proteome</keyword>
<dbReference type="Gene3D" id="3.40.50.12240">
    <property type="match status" value="1"/>
</dbReference>
<comment type="subcellular location">
    <subcellularLocation>
        <location evidence="5">Vacuole membrane</location>
        <topology evidence="5">Peripheral membrane protein</topology>
        <orientation evidence="5">Cytoplasmic side</orientation>
    </subcellularLocation>
</comment>
<dbReference type="FunFam" id="3.40.50.12240:FF:000001">
    <property type="entry name" value="V-type proton ATPase subunit B, brain"/>
    <property type="match status" value="1"/>
</dbReference>
<dbReference type="CDD" id="cd01135">
    <property type="entry name" value="V_A-ATPase_B"/>
    <property type="match status" value="1"/>
</dbReference>
<dbReference type="GO" id="GO:0046961">
    <property type="term" value="F:proton-transporting ATPase activity, rotational mechanism"/>
    <property type="evidence" value="ECO:0007669"/>
    <property type="project" value="InterPro"/>
</dbReference>
<feature type="compositionally biased region" description="Basic and acidic residues" evidence="7">
    <location>
        <begin position="483"/>
        <end position="497"/>
    </location>
</feature>
<comment type="function">
    <text evidence="6">Non-catalytic subunit of the V1 complex of vacuolar(H+)-ATPase (V-ATPase), a multisubunit enzyme composed of a peripheral complex (V1) that hydrolyzes ATP and a membrane integral complex (V0) that translocates protons. V-ATPase is responsible for acidifying and maintaining the pH of intracellular compartments.</text>
</comment>
<name>A0AAV9NNG8_9EURO</name>
<evidence type="ECO:0000259" key="8">
    <source>
        <dbReference type="Pfam" id="PF00006"/>
    </source>
</evidence>
<evidence type="ECO:0000256" key="2">
    <source>
        <dbReference type="ARBA" id="ARBA00022448"/>
    </source>
</evidence>
<reference evidence="11 12" key="1">
    <citation type="submission" date="2023-08" db="EMBL/GenBank/DDBJ databases">
        <title>Black Yeasts Isolated from many extreme environments.</title>
        <authorList>
            <person name="Coleine C."/>
            <person name="Stajich J.E."/>
            <person name="Selbmann L."/>
        </authorList>
    </citation>
    <scope>NUCLEOTIDE SEQUENCE [LARGE SCALE GENOMIC DNA]</scope>
    <source>
        <strain evidence="11 12">CCFEE 5792</strain>
    </source>
</reference>
<dbReference type="InterPro" id="IPR027417">
    <property type="entry name" value="P-loop_NTPase"/>
</dbReference>
<evidence type="ECO:0000256" key="6">
    <source>
        <dbReference type="RuleBase" id="RU366021"/>
    </source>
</evidence>
<evidence type="ECO:0000256" key="3">
    <source>
        <dbReference type="ARBA" id="ARBA00022781"/>
    </source>
</evidence>
<keyword evidence="2 6" id="KW-0813">Transport</keyword>
<organism evidence="11 12">
    <name type="scientific">Exophiala bonariae</name>
    <dbReference type="NCBI Taxonomy" id="1690606"/>
    <lineage>
        <taxon>Eukaryota</taxon>
        <taxon>Fungi</taxon>
        <taxon>Dikarya</taxon>
        <taxon>Ascomycota</taxon>
        <taxon>Pezizomycotina</taxon>
        <taxon>Eurotiomycetes</taxon>
        <taxon>Chaetothyriomycetidae</taxon>
        <taxon>Chaetothyriales</taxon>
        <taxon>Herpotrichiellaceae</taxon>
        <taxon>Exophiala</taxon>
    </lineage>
</organism>
<dbReference type="GeneID" id="89973155"/>
<dbReference type="HAMAP" id="MF_00310">
    <property type="entry name" value="ATP_synth_B_arch"/>
    <property type="match status" value="1"/>
</dbReference>
<evidence type="ECO:0000259" key="10">
    <source>
        <dbReference type="Pfam" id="PF22919"/>
    </source>
</evidence>
<protein>
    <recommendedName>
        <fullName evidence="6">Vacuolar proton pump subunit B</fullName>
        <shortName evidence="6">V-ATPase subunit B</shortName>
    </recommendedName>
    <alternativeName>
        <fullName evidence="6">Vacuolar proton pump subunit B</fullName>
    </alternativeName>
</protein>
<evidence type="ECO:0000313" key="11">
    <source>
        <dbReference type="EMBL" id="KAK5062901.1"/>
    </source>
</evidence>
<proteinExistence type="inferred from homology"/>
<dbReference type="InterPro" id="IPR004100">
    <property type="entry name" value="ATPase_F1/V1/A1_a/bsu_N"/>
</dbReference>
<accession>A0AAV9NNG8</accession>